<dbReference type="InterPro" id="IPR036396">
    <property type="entry name" value="Cyt_P450_sf"/>
</dbReference>
<dbReference type="GO" id="GO:0016705">
    <property type="term" value="F:oxidoreductase activity, acting on paired donors, with incorporation or reduction of molecular oxygen"/>
    <property type="evidence" value="ECO:0007669"/>
    <property type="project" value="InterPro"/>
</dbReference>
<dbReference type="AlphaFoldDB" id="A0AAN7QXT3"/>
<keyword evidence="13" id="KW-1185">Reference proteome</keyword>
<evidence type="ECO:0000313" key="13">
    <source>
        <dbReference type="Proteomes" id="UP001346149"/>
    </source>
</evidence>
<keyword evidence="4 9" id="KW-0479">Metal-binding</keyword>
<dbReference type="GO" id="GO:0020037">
    <property type="term" value="F:heme binding"/>
    <property type="evidence" value="ECO:0007669"/>
    <property type="project" value="InterPro"/>
</dbReference>
<dbReference type="SUPFAM" id="SSF48264">
    <property type="entry name" value="Cytochrome P450"/>
    <property type="match status" value="1"/>
</dbReference>
<sequence>MISLRSCHPEQDKMKLSLLQVLLSLPLLVAVYYLLHHISRNRKKLNFPPSPCHSLPIIGHLHLLRQQPLHRSLTSLAEKYGPVFFIWFGSQPTVVVSSMQVAEECFTKNDIVLANRPKFFTGNYFGYNFTTIISSPYGDHWRNLRKISTIHIFSIHRLNLLMGIRRDEVRRLLQKLLAEGGPDVGGFAKVEMRSKLTELTFNIMMRMVAGKRYFGDDHADDEESKEFRYIVKEVTKNGGATNAGEFVPILRWTGLGWPKKKIIRLFKKTDAFLQGLIDEHRKKKMDGSEIKNSMIDHLLSLQEQEPDYYSDQIIKGLIMVILLAGTDTSSVTLEWALSFLVNHPDVQEKAKLEIDAHIGQDCLIDELDVLKLPYLQNIISETLRLKPAAPLLVPRRTSKECEIAGYHVPRDSMVLVNAWAIHQDPSLWVDPTTFKPERFEVARPGEDSRAHKLIMPFGIGRRACPGAPLAQRVVSLTLGSLIQCFDWRRVSKEAVDMAESKGVIMPKAVPLELMCRARPIIRKVVQSNE</sequence>
<dbReference type="PANTHER" id="PTHR47947:SF24">
    <property type="entry name" value="ISOFLAVONE 2'-HYDROXYLASE-LIKE"/>
    <property type="match status" value="1"/>
</dbReference>
<dbReference type="Gene3D" id="1.10.630.10">
    <property type="entry name" value="Cytochrome P450"/>
    <property type="match status" value="1"/>
</dbReference>
<gene>
    <name evidence="12" type="ORF">SAY86_007376</name>
</gene>
<dbReference type="GO" id="GO:0005506">
    <property type="term" value="F:iron ion binding"/>
    <property type="evidence" value="ECO:0007669"/>
    <property type="project" value="InterPro"/>
</dbReference>
<dbReference type="PRINTS" id="PR00385">
    <property type="entry name" value="P450"/>
</dbReference>
<evidence type="ECO:0000256" key="9">
    <source>
        <dbReference type="PIRSR" id="PIRSR602401-1"/>
    </source>
</evidence>
<dbReference type="FunFam" id="1.10.630.10:FF:000023">
    <property type="entry name" value="Cytochrome P450 family protein"/>
    <property type="match status" value="1"/>
</dbReference>
<dbReference type="GO" id="GO:0016020">
    <property type="term" value="C:membrane"/>
    <property type="evidence" value="ECO:0007669"/>
    <property type="project" value="UniProtKB-SubCell"/>
</dbReference>
<reference evidence="12 13" key="1">
    <citation type="journal article" date="2023" name="Hortic Res">
        <title>Pangenome of water caltrop reveals structural variations and asymmetric subgenome divergence after allopolyploidization.</title>
        <authorList>
            <person name="Zhang X."/>
            <person name="Chen Y."/>
            <person name="Wang L."/>
            <person name="Yuan Y."/>
            <person name="Fang M."/>
            <person name="Shi L."/>
            <person name="Lu R."/>
            <person name="Comes H.P."/>
            <person name="Ma Y."/>
            <person name="Chen Y."/>
            <person name="Huang G."/>
            <person name="Zhou Y."/>
            <person name="Zheng Z."/>
            <person name="Qiu Y."/>
        </authorList>
    </citation>
    <scope>NUCLEOTIDE SEQUENCE [LARGE SCALE GENOMIC DNA]</scope>
    <source>
        <strain evidence="12">F231</strain>
    </source>
</reference>
<evidence type="ECO:0000256" key="4">
    <source>
        <dbReference type="ARBA" id="ARBA00022723"/>
    </source>
</evidence>
<evidence type="ECO:0000256" key="3">
    <source>
        <dbReference type="ARBA" id="ARBA00022617"/>
    </source>
</evidence>
<feature type="binding site" description="axial binding residue" evidence="9">
    <location>
        <position position="464"/>
    </location>
    <ligand>
        <name>heme</name>
        <dbReference type="ChEBI" id="CHEBI:30413"/>
    </ligand>
    <ligandPart>
        <name>Fe</name>
        <dbReference type="ChEBI" id="CHEBI:18248"/>
    </ligandPart>
</feature>
<keyword evidence="5 10" id="KW-0560">Oxidoreductase</keyword>
<dbReference type="Pfam" id="PF00067">
    <property type="entry name" value="p450"/>
    <property type="match status" value="1"/>
</dbReference>
<comment type="subcellular location">
    <subcellularLocation>
        <location evidence="1">Membrane</location>
    </subcellularLocation>
</comment>
<dbReference type="CDD" id="cd20653">
    <property type="entry name" value="CYP81"/>
    <property type="match status" value="1"/>
</dbReference>
<proteinExistence type="inferred from homology"/>
<keyword evidence="3 9" id="KW-0349">Heme</keyword>
<evidence type="ECO:0000256" key="5">
    <source>
        <dbReference type="ARBA" id="ARBA00023002"/>
    </source>
</evidence>
<evidence type="ECO:0000313" key="12">
    <source>
        <dbReference type="EMBL" id="KAK4783002.1"/>
    </source>
</evidence>
<evidence type="ECO:0000256" key="2">
    <source>
        <dbReference type="ARBA" id="ARBA00010617"/>
    </source>
</evidence>
<comment type="caution">
    <text evidence="12">The sequence shown here is derived from an EMBL/GenBank/DDBJ whole genome shotgun (WGS) entry which is preliminary data.</text>
</comment>
<dbReference type="InterPro" id="IPR001128">
    <property type="entry name" value="Cyt_P450"/>
</dbReference>
<keyword evidence="6 9" id="KW-0408">Iron</keyword>
<dbReference type="InterPro" id="IPR002401">
    <property type="entry name" value="Cyt_P450_E_grp-I"/>
</dbReference>
<evidence type="ECO:0000256" key="8">
    <source>
        <dbReference type="ARBA" id="ARBA00023136"/>
    </source>
</evidence>
<evidence type="ECO:0000256" key="11">
    <source>
        <dbReference type="SAM" id="Phobius"/>
    </source>
</evidence>
<comment type="cofactor">
    <cofactor evidence="9">
        <name>heme</name>
        <dbReference type="ChEBI" id="CHEBI:30413"/>
    </cofactor>
</comment>
<keyword evidence="8 11" id="KW-0472">Membrane</keyword>
<evidence type="ECO:0000256" key="7">
    <source>
        <dbReference type="ARBA" id="ARBA00023033"/>
    </source>
</evidence>
<dbReference type="EMBL" id="JAXQNO010000015">
    <property type="protein sequence ID" value="KAK4783002.1"/>
    <property type="molecule type" value="Genomic_DNA"/>
</dbReference>
<evidence type="ECO:0000256" key="1">
    <source>
        <dbReference type="ARBA" id="ARBA00004370"/>
    </source>
</evidence>
<dbReference type="GO" id="GO:0004497">
    <property type="term" value="F:monooxygenase activity"/>
    <property type="evidence" value="ECO:0007669"/>
    <property type="project" value="UniProtKB-KW"/>
</dbReference>
<dbReference type="InterPro" id="IPR017972">
    <property type="entry name" value="Cyt_P450_CS"/>
</dbReference>
<organism evidence="12 13">
    <name type="scientific">Trapa natans</name>
    <name type="common">Water chestnut</name>
    <dbReference type="NCBI Taxonomy" id="22666"/>
    <lineage>
        <taxon>Eukaryota</taxon>
        <taxon>Viridiplantae</taxon>
        <taxon>Streptophyta</taxon>
        <taxon>Embryophyta</taxon>
        <taxon>Tracheophyta</taxon>
        <taxon>Spermatophyta</taxon>
        <taxon>Magnoliopsida</taxon>
        <taxon>eudicotyledons</taxon>
        <taxon>Gunneridae</taxon>
        <taxon>Pentapetalae</taxon>
        <taxon>rosids</taxon>
        <taxon>malvids</taxon>
        <taxon>Myrtales</taxon>
        <taxon>Lythraceae</taxon>
        <taxon>Trapa</taxon>
    </lineage>
</organism>
<accession>A0AAN7QXT3</accession>
<dbReference type="Proteomes" id="UP001346149">
    <property type="component" value="Unassembled WGS sequence"/>
</dbReference>
<evidence type="ECO:0000256" key="10">
    <source>
        <dbReference type="RuleBase" id="RU000461"/>
    </source>
</evidence>
<keyword evidence="11" id="KW-0812">Transmembrane</keyword>
<keyword evidence="7 10" id="KW-0503">Monooxygenase</keyword>
<comment type="similarity">
    <text evidence="2 10">Belongs to the cytochrome P450 family.</text>
</comment>
<dbReference type="PANTHER" id="PTHR47947">
    <property type="entry name" value="CYTOCHROME P450 82C3-RELATED"/>
    <property type="match status" value="1"/>
</dbReference>
<evidence type="ECO:0000256" key="6">
    <source>
        <dbReference type="ARBA" id="ARBA00023004"/>
    </source>
</evidence>
<name>A0AAN7QXT3_TRANT</name>
<dbReference type="InterPro" id="IPR050651">
    <property type="entry name" value="Plant_Cytochrome_P450_Monoox"/>
</dbReference>
<protein>
    <submittedName>
        <fullName evidence="12">Uncharacterized protein</fullName>
    </submittedName>
</protein>
<dbReference type="PROSITE" id="PS00086">
    <property type="entry name" value="CYTOCHROME_P450"/>
    <property type="match status" value="1"/>
</dbReference>
<keyword evidence="11" id="KW-1133">Transmembrane helix</keyword>
<dbReference type="PRINTS" id="PR00463">
    <property type="entry name" value="EP450I"/>
</dbReference>
<feature type="transmembrane region" description="Helical" evidence="11">
    <location>
        <begin position="16"/>
        <end position="35"/>
    </location>
</feature>